<dbReference type="RefSeq" id="WP_209263643.1">
    <property type="nucleotide sequence ID" value="NZ_JAFFZN010000003.1"/>
</dbReference>
<proteinExistence type="predicted"/>
<feature type="region of interest" description="Disordered" evidence="1">
    <location>
        <begin position="1"/>
        <end position="24"/>
    </location>
</feature>
<feature type="region of interest" description="Disordered" evidence="1">
    <location>
        <begin position="75"/>
        <end position="107"/>
    </location>
</feature>
<gene>
    <name evidence="3" type="ORF">JW592_05040</name>
</gene>
<dbReference type="Proteomes" id="UP001518976">
    <property type="component" value="Unassembled WGS sequence"/>
</dbReference>
<dbReference type="EMBL" id="JAFFZN010000003">
    <property type="protein sequence ID" value="MBO8184843.1"/>
    <property type="molecule type" value="Genomic_DNA"/>
</dbReference>
<feature type="transmembrane region" description="Helical" evidence="2">
    <location>
        <begin position="26"/>
        <end position="46"/>
    </location>
</feature>
<sequence length="182" mass="19021">MPGGRRMPHALDRTPRLSSRSHSRRSVWQPAVAVVWVLLMVALWLWGHGPSGSGSAGQGPVLGDVSRAGSLARERLTPQAGPPAPDAKPTGRSAHPAAGPADGEPVRVAGVRVRLRTVQARDGSVLVATARTRPAVRALSALEEGARVTVRRTDGTAARYRVLGTRRNGSGATATARVTMAP</sequence>
<keyword evidence="2" id="KW-0472">Membrane</keyword>
<protein>
    <recommendedName>
        <fullName evidence="5">DUF5666 domain-containing protein</fullName>
    </recommendedName>
</protein>
<organism evidence="3 4">
    <name type="scientific">Streptomyces spirodelae</name>
    <dbReference type="NCBI Taxonomy" id="2812904"/>
    <lineage>
        <taxon>Bacteria</taxon>
        <taxon>Bacillati</taxon>
        <taxon>Actinomycetota</taxon>
        <taxon>Actinomycetes</taxon>
        <taxon>Kitasatosporales</taxon>
        <taxon>Streptomycetaceae</taxon>
        <taxon>Streptomyces</taxon>
    </lineage>
</organism>
<evidence type="ECO:0000313" key="3">
    <source>
        <dbReference type="EMBL" id="MBO8184843.1"/>
    </source>
</evidence>
<comment type="caution">
    <text evidence="3">The sequence shown here is derived from an EMBL/GenBank/DDBJ whole genome shotgun (WGS) entry which is preliminary data.</text>
</comment>
<keyword evidence="2" id="KW-1133">Transmembrane helix</keyword>
<keyword evidence="4" id="KW-1185">Reference proteome</keyword>
<evidence type="ECO:0000256" key="1">
    <source>
        <dbReference type="SAM" id="MobiDB-lite"/>
    </source>
</evidence>
<evidence type="ECO:0000313" key="4">
    <source>
        <dbReference type="Proteomes" id="UP001518976"/>
    </source>
</evidence>
<evidence type="ECO:0000256" key="2">
    <source>
        <dbReference type="SAM" id="Phobius"/>
    </source>
</evidence>
<accession>A0ABS3WNZ9</accession>
<evidence type="ECO:0008006" key="5">
    <source>
        <dbReference type="Google" id="ProtNLM"/>
    </source>
</evidence>
<reference evidence="3 4" key="1">
    <citation type="submission" date="2021-02" db="EMBL/GenBank/DDBJ databases">
        <title>Streptomyces spirodelae sp. nov., isolated from duckweed.</title>
        <authorList>
            <person name="Saimee Y."/>
            <person name="Duangmal K."/>
        </authorList>
    </citation>
    <scope>NUCLEOTIDE SEQUENCE [LARGE SCALE GENOMIC DNA]</scope>
    <source>
        <strain evidence="3 4">DW4-2</strain>
    </source>
</reference>
<name>A0ABS3WNZ9_9ACTN</name>
<keyword evidence="2" id="KW-0812">Transmembrane</keyword>